<protein>
    <submittedName>
        <fullName evidence="1">Uncharacterized protein</fullName>
    </submittedName>
</protein>
<reference evidence="1" key="1">
    <citation type="submission" date="2021-01" db="EMBL/GenBank/DDBJ databases">
        <title>Modified the classification status of verrucomicrobia.</title>
        <authorList>
            <person name="Feng X."/>
        </authorList>
    </citation>
    <scope>NUCLEOTIDE SEQUENCE</scope>
    <source>
        <strain evidence="1">5K15</strain>
    </source>
</reference>
<proteinExistence type="predicted"/>
<accession>A0AAE2SHA8</accession>
<evidence type="ECO:0000313" key="1">
    <source>
        <dbReference type="EMBL" id="MBK1856555.1"/>
    </source>
</evidence>
<dbReference type="AlphaFoldDB" id="A0AAE2SHA8"/>
<evidence type="ECO:0000313" key="2">
    <source>
        <dbReference type="Proteomes" id="UP000634206"/>
    </source>
</evidence>
<dbReference type="EMBL" id="JAENIG010000017">
    <property type="protein sequence ID" value="MBK1856555.1"/>
    <property type="molecule type" value="Genomic_DNA"/>
</dbReference>
<comment type="caution">
    <text evidence="1">The sequence shown here is derived from an EMBL/GenBank/DDBJ whole genome shotgun (WGS) entry which is preliminary data.</text>
</comment>
<name>A0AAE2SHA8_9BACT</name>
<organism evidence="1 2">
    <name type="scientific">Oceaniferula flava</name>
    <dbReference type="NCBI Taxonomy" id="2800421"/>
    <lineage>
        <taxon>Bacteria</taxon>
        <taxon>Pseudomonadati</taxon>
        <taxon>Verrucomicrobiota</taxon>
        <taxon>Verrucomicrobiia</taxon>
        <taxon>Verrucomicrobiales</taxon>
        <taxon>Verrucomicrobiaceae</taxon>
        <taxon>Oceaniferula</taxon>
    </lineage>
</organism>
<gene>
    <name evidence="1" type="ORF">JIN83_16405</name>
</gene>
<dbReference type="Proteomes" id="UP000634206">
    <property type="component" value="Unassembled WGS sequence"/>
</dbReference>
<sequence>MKTLLIMLLAVSACMAEQHKYEARKKNHAVHTKYFNNLSKVKLTKIVITKVHFSEAIFYLSKGAEAKRKTGYFDFGISYPMEIGDASNNPFTESPEEKKKYDTLVSLKKSGMSIMDAVDVICKQAGYVWSVDFDEKGKAWVTIEYAKK</sequence>
<keyword evidence="2" id="KW-1185">Reference proteome</keyword>
<dbReference type="RefSeq" id="WP_309491175.1">
    <property type="nucleotide sequence ID" value="NZ_JAENIG010000017.1"/>
</dbReference>